<feature type="region of interest" description="Disordered" evidence="1">
    <location>
        <begin position="40"/>
        <end position="72"/>
    </location>
</feature>
<dbReference type="EMBL" id="CM000207">
    <property type="protein sequence ID" value="EAN76366.1"/>
    <property type="molecule type" value="Genomic_DNA"/>
</dbReference>
<gene>
    <name evidence="2" type="ORF">Tb09.160.1320</name>
</gene>
<evidence type="ECO:0000256" key="1">
    <source>
        <dbReference type="SAM" id="MobiDB-lite"/>
    </source>
</evidence>
<accession>Q38FQ4</accession>
<name>Q38FQ4_TRYB2</name>
<proteinExistence type="predicted"/>
<reference evidence="2 3" key="1">
    <citation type="journal article" date="2005" name="Science">
        <title>Comparative genomics of trypanosomatid parasitic protozoa.</title>
        <authorList>
            <person name="El-Sayed N.M."/>
            <person name="Myler P.J."/>
            <person name="Blandin G."/>
            <person name="Berriman M."/>
            <person name="Crabtree J."/>
            <person name="Aggarwal G."/>
            <person name="Caler E."/>
            <person name="Renauld H."/>
            <person name="Worthey E.A."/>
            <person name="Hertz-Fowler C."/>
            <person name="Ghedin E."/>
            <person name="Peacock C."/>
            <person name="Bartholomeu D.C."/>
            <person name="Haas B.J."/>
            <person name="Tran A.N."/>
            <person name="Wortman J.R."/>
            <person name="Alsmark U.C."/>
            <person name="Angiuoli S."/>
            <person name="Anupama A."/>
            <person name="Badger J."/>
            <person name="Bringaud F."/>
            <person name="Cadag E."/>
            <person name="Carlton J.M."/>
            <person name="Cerqueira G.C."/>
            <person name="Creasy T."/>
            <person name="Delcher A.L."/>
            <person name="Djikeng A."/>
            <person name="Embley T.M."/>
            <person name="Hauser C."/>
            <person name="Ivens A.C."/>
            <person name="Kummerfeld S.K."/>
            <person name="Pereira-Leal J.B."/>
            <person name="Nilsson D."/>
            <person name="Peterson J."/>
            <person name="Salzberg S.L."/>
            <person name="Shallom J."/>
            <person name="Silva J.C."/>
            <person name="Sundaram J."/>
            <person name="Westenberger S."/>
            <person name="White O."/>
            <person name="Melville S.E."/>
            <person name="Donelson J.E."/>
            <person name="Andersson B."/>
            <person name="Stuart K.D."/>
            <person name="Hall N."/>
        </authorList>
    </citation>
    <scope>NUCLEOTIDE SEQUENCE [LARGE SCALE GENOMIC DNA]</scope>
    <source>
        <strain evidence="2 3">927/4 GUTat10.1</strain>
    </source>
</reference>
<feature type="compositionally biased region" description="Basic and acidic residues" evidence="1">
    <location>
        <begin position="59"/>
        <end position="72"/>
    </location>
</feature>
<evidence type="ECO:0000313" key="2">
    <source>
        <dbReference type="EMBL" id="EAN76366.1"/>
    </source>
</evidence>
<protein>
    <submittedName>
        <fullName evidence="2">Uncharacterized protein</fullName>
    </submittedName>
</protein>
<reference evidence="2 3" key="2">
    <citation type="journal article" date="2005" name="Science">
        <title>The genome of the African trypanosome Trypanosoma brucei.</title>
        <authorList>
            <person name="Berriman M."/>
            <person name="Ghedin E."/>
            <person name="Hertz-Fowler C."/>
            <person name="Blandin G."/>
            <person name="Renauld H."/>
            <person name="Bartholomeu D.C."/>
            <person name="Lennard N.J."/>
            <person name="Caler E."/>
            <person name="Hamlin N.E."/>
            <person name="Haas B."/>
            <person name="Bohme U."/>
            <person name="Hannick L."/>
            <person name="Aslett M.A."/>
            <person name="Shallom J."/>
            <person name="Marcello L."/>
            <person name="Hou L."/>
            <person name="Wickstead B."/>
            <person name="Alsmark U.C."/>
            <person name="Arrowsmith C."/>
            <person name="Atkin R.J."/>
            <person name="Barron A.J."/>
            <person name="Bringaud F."/>
            <person name="Brooks K."/>
            <person name="Carrington M."/>
            <person name="Cherevach I."/>
            <person name="Chillingworth T.J."/>
            <person name="Churcher C."/>
            <person name="Clark L.N."/>
            <person name="Corton C.H."/>
            <person name="Cronin A."/>
            <person name="Davies R.M."/>
            <person name="Doggett J."/>
            <person name="Djikeng A."/>
            <person name="Feldblyum T."/>
            <person name="Field M.C."/>
            <person name="Fraser A."/>
            <person name="Goodhead I."/>
            <person name="Hance Z."/>
            <person name="Harper D."/>
            <person name="Harris B.R."/>
            <person name="Hauser H."/>
            <person name="Hostetler J."/>
            <person name="Ivens A."/>
            <person name="Jagels K."/>
            <person name="Johnson D."/>
            <person name="Johnson J."/>
            <person name="Jones K."/>
            <person name="Kerhornou A.X."/>
            <person name="Koo H."/>
            <person name="Larke N."/>
            <person name="Landfear S."/>
            <person name="Larkin C."/>
            <person name="Leech V."/>
            <person name="Line A."/>
            <person name="Lord A."/>
            <person name="Macleod A."/>
            <person name="Mooney P.J."/>
            <person name="Moule S."/>
            <person name="Martin D.M."/>
            <person name="Morgan G.W."/>
            <person name="Mungall K."/>
            <person name="Norbertczak H."/>
            <person name="Ormond D."/>
            <person name="Pai G."/>
            <person name="Peacock C.S."/>
            <person name="Peterson J."/>
            <person name="Quail M.A."/>
            <person name="Rabbinowitsch E."/>
            <person name="Rajandream M.A."/>
            <person name="Reitter C."/>
            <person name="Salzberg S.L."/>
            <person name="Sanders M."/>
            <person name="Schobel S."/>
            <person name="Sharp S."/>
            <person name="Simmonds M."/>
            <person name="Simpson A.J."/>
            <person name="Tallon L."/>
            <person name="Turner C.M."/>
            <person name="Tait A."/>
            <person name="Tivey A.R."/>
            <person name="Van Aken S."/>
            <person name="Walker D."/>
            <person name="Wanless D."/>
            <person name="Wang S."/>
            <person name="White B."/>
            <person name="White O."/>
            <person name="Whitehead S."/>
            <person name="Woodward J."/>
            <person name="Wortman J."/>
            <person name="Adams M.D."/>
            <person name="Embley T.M."/>
            <person name="Gull K."/>
            <person name="Ullu E."/>
            <person name="Barry J.D."/>
            <person name="Fairlamb A.H."/>
            <person name="Opperdoes F."/>
            <person name="Barrell B.G."/>
            <person name="Donelson J.E."/>
            <person name="Hall N."/>
            <person name="Fraser C.M."/>
            <person name="Melville S.E."/>
            <person name="El-Sayed N.M."/>
        </authorList>
    </citation>
    <scope>NUCLEOTIDE SEQUENCE [LARGE SCALE GENOMIC DNA]</scope>
    <source>
        <strain evidence="2 3">927/4 GUTat10.1</strain>
    </source>
</reference>
<dbReference type="AlphaFoldDB" id="Q38FQ4"/>
<keyword evidence="3" id="KW-1185">Reference proteome</keyword>
<organism evidence="2 3">
    <name type="scientific">Trypanosoma brucei brucei (strain 927/4 GUTat10.1)</name>
    <dbReference type="NCBI Taxonomy" id="185431"/>
    <lineage>
        <taxon>Eukaryota</taxon>
        <taxon>Discoba</taxon>
        <taxon>Euglenozoa</taxon>
        <taxon>Kinetoplastea</taxon>
        <taxon>Metakinetoplastina</taxon>
        <taxon>Trypanosomatida</taxon>
        <taxon>Trypanosomatidae</taxon>
        <taxon>Trypanosoma</taxon>
    </lineage>
</organism>
<dbReference type="GeneID" id="3660343"/>
<evidence type="ECO:0000313" key="3">
    <source>
        <dbReference type="Proteomes" id="UP000008524"/>
    </source>
</evidence>
<dbReference type="RefSeq" id="XP_803576.1">
    <property type="nucleotide sequence ID" value="XM_798483.1"/>
</dbReference>
<dbReference type="Proteomes" id="UP000008524">
    <property type="component" value="Chromosome 9"/>
</dbReference>
<sequence>MYIWSYLQRGNEEGKQIIHLTGNRNITYFVLVMTPAHTHPLPSPTVKRGLTKKNPRNKTPTEIRRTGGKAKENSYAYMRTSMSGLGTSPLVEITTRIENNARSSFPPPQSLMLRGVQHHARRYERSGCGLINTP</sequence>
<dbReference type="KEGG" id="tbr:Tb09.160.1320"/>
<dbReference type="PaxDb" id="5691-EAN76366"/>
<dbReference type="InParanoid" id="Q38FQ4"/>